<dbReference type="EMBL" id="SGXT01000014">
    <property type="protein sequence ID" value="RZT60826.1"/>
    <property type="molecule type" value="Genomic_DNA"/>
</dbReference>
<feature type="chain" id="PRO_5038338955" evidence="2">
    <location>
        <begin position="27"/>
        <end position="192"/>
    </location>
</feature>
<keyword evidence="1" id="KW-1133">Transmembrane helix</keyword>
<keyword evidence="2" id="KW-0732">Signal</keyword>
<sequence>MAVKLRFRTAAAFVAGMAIVFAIAWADNAFAVDSLRITAPTQGQTVAGDLRVEGIVGGAGDVDVTLSLSPQVLGDCRPSVLDRVVTVTAGEPFAVSLVTAGLEAGTYCVVAIADDGRLSAAVGDVTIEPGLTELDGFQLPTLSVDGTDARGSASTALDPAIIIPIALGSVAAVSVVVLSAGLLFRRRQLQDS</sequence>
<dbReference type="RefSeq" id="WP_130282300.1">
    <property type="nucleotide sequence ID" value="NZ_SGXT01000014.1"/>
</dbReference>
<dbReference type="OrthoDB" id="5123683at2"/>
<dbReference type="Proteomes" id="UP000292408">
    <property type="component" value="Unassembled WGS sequence"/>
</dbReference>
<keyword evidence="1" id="KW-0472">Membrane</keyword>
<organism evidence="3 4">
    <name type="scientific">Microcella alkaliphila</name>
    <dbReference type="NCBI Taxonomy" id="279828"/>
    <lineage>
        <taxon>Bacteria</taxon>
        <taxon>Bacillati</taxon>
        <taxon>Actinomycetota</taxon>
        <taxon>Actinomycetes</taxon>
        <taxon>Micrococcales</taxon>
        <taxon>Microbacteriaceae</taxon>
        <taxon>Microcella</taxon>
    </lineage>
</organism>
<proteinExistence type="predicted"/>
<protein>
    <submittedName>
        <fullName evidence="3">Uncharacterized protein (DUF2141 family)</fullName>
    </submittedName>
</protein>
<evidence type="ECO:0000313" key="3">
    <source>
        <dbReference type="EMBL" id="RZT60826.1"/>
    </source>
</evidence>
<name>A0A4Q7TJL1_9MICO</name>
<feature type="signal peptide" evidence="2">
    <location>
        <begin position="1"/>
        <end position="26"/>
    </location>
</feature>
<keyword evidence="1" id="KW-0812">Transmembrane</keyword>
<keyword evidence="4" id="KW-1185">Reference proteome</keyword>
<evidence type="ECO:0000313" key="4">
    <source>
        <dbReference type="Proteomes" id="UP000292408"/>
    </source>
</evidence>
<feature type="transmembrane region" description="Helical" evidence="1">
    <location>
        <begin position="161"/>
        <end position="184"/>
    </location>
</feature>
<comment type="caution">
    <text evidence="3">The sequence shown here is derived from an EMBL/GenBank/DDBJ whole genome shotgun (WGS) entry which is preliminary data.</text>
</comment>
<accession>A0A4Q7TJL1</accession>
<dbReference type="AlphaFoldDB" id="A0A4Q7TJL1"/>
<evidence type="ECO:0000256" key="1">
    <source>
        <dbReference type="SAM" id="Phobius"/>
    </source>
</evidence>
<reference evidence="3 4" key="1">
    <citation type="journal article" date="2015" name="Stand. Genomic Sci.">
        <title>Genomic Encyclopedia of Bacterial and Archaeal Type Strains, Phase III: the genomes of soil and plant-associated and newly described type strains.</title>
        <authorList>
            <person name="Whitman W.B."/>
            <person name="Woyke T."/>
            <person name="Klenk H.P."/>
            <person name="Zhou Y."/>
            <person name="Lilburn T.G."/>
            <person name="Beck B.J."/>
            <person name="De Vos P."/>
            <person name="Vandamme P."/>
            <person name="Eisen J.A."/>
            <person name="Garrity G."/>
            <person name="Hugenholtz P."/>
            <person name="Kyrpides N.C."/>
        </authorList>
    </citation>
    <scope>NUCLEOTIDE SEQUENCE [LARGE SCALE GENOMIC DNA]</scope>
    <source>
        <strain evidence="3 4">AC4r</strain>
    </source>
</reference>
<evidence type="ECO:0000256" key="2">
    <source>
        <dbReference type="SAM" id="SignalP"/>
    </source>
</evidence>
<gene>
    <name evidence="3" type="ORF">EV140_1348</name>
</gene>